<name>A0A212LJN5_9HYPH</name>
<dbReference type="AlphaFoldDB" id="A0A212LJN5"/>
<organism evidence="1">
    <name type="scientific">uncultured Pleomorphomonas sp</name>
    <dbReference type="NCBI Taxonomy" id="442121"/>
    <lineage>
        <taxon>Bacteria</taxon>
        <taxon>Pseudomonadati</taxon>
        <taxon>Pseudomonadota</taxon>
        <taxon>Alphaproteobacteria</taxon>
        <taxon>Hyphomicrobiales</taxon>
        <taxon>Pleomorphomonadaceae</taxon>
        <taxon>Pleomorphomonas</taxon>
        <taxon>environmental samples</taxon>
    </lineage>
</organism>
<gene>
    <name evidence="1" type="ORF">KL86PLE_60091</name>
</gene>
<dbReference type="EMBL" id="FMJD01000010">
    <property type="protein sequence ID" value="SCM77776.1"/>
    <property type="molecule type" value="Genomic_DNA"/>
</dbReference>
<accession>A0A212LJN5</accession>
<proteinExistence type="predicted"/>
<sequence>MRAGAKRRFRTVRKARPARAFFLSTNYYHCAQGILDESKHRDNISNCPLDPSPDVKTGLNLRGLPTSNDAWHRKVRNEGVAEHDALFFFSTMIEVV</sequence>
<evidence type="ECO:0000313" key="1">
    <source>
        <dbReference type="EMBL" id="SCM77776.1"/>
    </source>
</evidence>
<reference evidence="1" key="1">
    <citation type="submission" date="2016-08" db="EMBL/GenBank/DDBJ databases">
        <authorList>
            <person name="Seilhamer J.J."/>
        </authorList>
    </citation>
    <scope>NUCLEOTIDE SEQUENCE</scope>
    <source>
        <strain evidence="1">86</strain>
    </source>
</reference>
<protein>
    <submittedName>
        <fullName evidence="1">Uncharacterized protein</fullName>
    </submittedName>
</protein>